<feature type="domain" description="Glycosyl hydrolase family 13 catalytic" evidence="4">
    <location>
        <begin position="342"/>
        <end position="749"/>
    </location>
</feature>
<dbReference type="Pfam" id="PF17967">
    <property type="entry name" value="Pullulanase_N2"/>
    <property type="match status" value="1"/>
</dbReference>
<feature type="chain" id="PRO_5014973602" evidence="3">
    <location>
        <begin position="27"/>
        <end position="946"/>
    </location>
</feature>
<dbReference type="SUPFAM" id="SSF51011">
    <property type="entry name" value="Glycosyl hydrolase domain"/>
    <property type="match status" value="1"/>
</dbReference>
<dbReference type="InterPro" id="IPR040671">
    <property type="entry name" value="Pullulanase_N2"/>
</dbReference>
<dbReference type="CDD" id="cd11341">
    <property type="entry name" value="AmyAc_Pullulanase_LD-like"/>
    <property type="match status" value="1"/>
</dbReference>
<dbReference type="InterPro" id="IPR006047">
    <property type="entry name" value="GH13_cat_dom"/>
</dbReference>
<dbReference type="InterPro" id="IPR004193">
    <property type="entry name" value="Glyco_hydro_13_N"/>
</dbReference>
<keyword evidence="3" id="KW-0732">Signal</keyword>
<evidence type="ECO:0000256" key="1">
    <source>
        <dbReference type="ARBA" id="ARBA00008061"/>
    </source>
</evidence>
<dbReference type="Pfam" id="PF02922">
    <property type="entry name" value="CBM_48"/>
    <property type="match status" value="1"/>
</dbReference>
<evidence type="ECO:0000313" key="6">
    <source>
        <dbReference type="Proteomes" id="UP000231019"/>
    </source>
</evidence>
<dbReference type="SMART" id="SM00642">
    <property type="entry name" value="Aamy"/>
    <property type="match status" value="1"/>
</dbReference>
<dbReference type="NCBIfam" id="TIGR02103">
    <property type="entry name" value="pullul_strch"/>
    <property type="match status" value="1"/>
</dbReference>
<dbReference type="AlphaFoldDB" id="A0A2M7G1F1"/>
<dbReference type="EMBL" id="PFFQ01000050">
    <property type="protein sequence ID" value="PIW15559.1"/>
    <property type="molecule type" value="Genomic_DNA"/>
</dbReference>
<evidence type="ECO:0000259" key="4">
    <source>
        <dbReference type="SMART" id="SM00642"/>
    </source>
</evidence>
<accession>A0A2M7G1F1</accession>
<organism evidence="5 6">
    <name type="scientific">bacterium (Candidatus Blackallbacteria) CG17_big_fil_post_rev_8_21_14_2_50_48_46</name>
    <dbReference type="NCBI Taxonomy" id="2014261"/>
    <lineage>
        <taxon>Bacteria</taxon>
        <taxon>Candidatus Blackallbacteria</taxon>
    </lineage>
</organism>
<dbReference type="Proteomes" id="UP000231019">
    <property type="component" value="Unassembled WGS sequence"/>
</dbReference>
<dbReference type="InterPro" id="IPR011839">
    <property type="entry name" value="Pullul_strch"/>
</dbReference>
<evidence type="ECO:0000256" key="2">
    <source>
        <dbReference type="SAM" id="MobiDB-lite"/>
    </source>
</evidence>
<dbReference type="InterPro" id="IPR014756">
    <property type="entry name" value="Ig_E-set"/>
</dbReference>
<dbReference type="SUPFAM" id="SSF51445">
    <property type="entry name" value="(Trans)glycosidases"/>
    <property type="match status" value="1"/>
</dbReference>
<dbReference type="Gene3D" id="2.60.40.1130">
    <property type="entry name" value="Rab geranylgeranyltransferase alpha-subunit, insert domain"/>
    <property type="match status" value="1"/>
</dbReference>
<name>A0A2M7G1F1_9BACT</name>
<dbReference type="InterPro" id="IPR017853">
    <property type="entry name" value="GH"/>
</dbReference>
<dbReference type="Gene3D" id="2.60.40.10">
    <property type="entry name" value="Immunoglobulins"/>
    <property type="match status" value="1"/>
</dbReference>
<evidence type="ECO:0000313" key="5">
    <source>
        <dbReference type="EMBL" id="PIW15559.1"/>
    </source>
</evidence>
<dbReference type="PANTHER" id="PTHR43002">
    <property type="entry name" value="GLYCOGEN DEBRANCHING ENZYME"/>
    <property type="match status" value="1"/>
</dbReference>
<comment type="caution">
    <text evidence="5">The sequence shown here is derived from an EMBL/GenBank/DDBJ whole genome shotgun (WGS) entry which is preliminary data.</text>
</comment>
<dbReference type="GO" id="GO:0005975">
    <property type="term" value="P:carbohydrate metabolic process"/>
    <property type="evidence" value="ECO:0007669"/>
    <property type="project" value="InterPro"/>
</dbReference>
<gene>
    <name evidence="5" type="ORF">COW36_16555</name>
</gene>
<dbReference type="CDD" id="cd02860">
    <property type="entry name" value="E_set_Pullulanase"/>
    <property type="match status" value="1"/>
</dbReference>
<dbReference type="Gene3D" id="3.20.20.80">
    <property type="entry name" value="Glycosidases"/>
    <property type="match status" value="1"/>
</dbReference>
<dbReference type="SUPFAM" id="SSF81296">
    <property type="entry name" value="E set domains"/>
    <property type="match status" value="2"/>
</dbReference>
<feature type="signal peptide" evidence="3">
    <location>
        <begin position="1"/>
        <end position="26"/>
    </location>
</feature>
<comment type="similarity">
    <text evidence="1">Belongs to the glycosyl hydrolase 13 family.</text>
</comment>
<dbReference type="Pfam" id="PF11852">
    <property type="entry name" value="Pullul_strch_C"/>
    <property type="match status" value="1"/>
</dbReference>
<evidence type="ECO:0000256" key="3">
    <source>
        <dbReference type="SAM" id="SignalP"/>
    </source>
</evidence>
<feature type="region of interest" description="Disordered" evidence="2">
    <location>
        <begin position="570"/>
        <end position="596"/>
    </location>
</feature>
<protein>
    <submittedName>
        <fullName evidence="5">DUF3372 domain-containing protein</fullName>
    </submittedName>
</protein>
<proteinExistence type="inferred from homology"/>
<sequence>MLALRKTFFAGLGLSFTLLLCQQAQAAPIPSTAYWLNSHTLAWEPPLSAKAQTSVYLCQDPLAQLYLENRKHRGGQCQALRAQGKLQNHPTLKNRVPHLNHLNLYALPENWAQTSEELLQNQLWLELRNAQTQEVLAHSGLQLAEILDQEYSYSGNDLGLSFSSSGAPQFKLWAPTAQTVELEIFRPDQLAQAAETLPLQKGPSGTWSLSGPAEWKNLYYRYRVKAYRADTGRIETHSVTDPYSVSLAADSTHSQIVDLQAPELKPAGWDSLVLPTLEAPEDAVLYELHLRDFSISDPSVPPEARGKYAAFSLPDSNGVKHLRQLAQSGLSHVHLLPVFDIATIPERFARQPQIPAAPPDSDRQQDALALVRDKDGFNWGYDPLHYGVPEGSYASDPQGSKRILEFRQMVKSLAEMGLRTVMDVVYNHTHAAGPVPLSVLDKIVPGYYYRLDAQGQIQNTTCCPDTASEHLMMEKLMRETLLRWATAYKISGFRFDLMGHHSTQNLKKIRADLDALTPETAGIQGQEILLYGEGWKFGSLDAIQPQNAMNQVAGSGLGVGMFNDRLRDSARGGNYDHSTRSDQGFATGLYTDPNLSPFNRDTPTEAQAQKALLLNYADNLRVGLTGGLKDYRIESAQGQEVSGQEILYRGSPGSGFARDPQESINYVSAHDNYALWDQIAAKAPFRTPDRQPATASAEERMQMQVLALSLPLLGQGIPFLHAGSELLRSKSGDGDSYDSGDWFNLVDWRGLQQNWGVGLPPAWRNEQEWDFWHPRLTQTEFKASQVQMLTALAQVHRLLQVRRSSALFRLRSLEEIQARVRFRNTGPNQVPGLIAMEIRDDLPDHTNLDPLRKRILVFWNANRGTQWFCQPDWKDLKFEAYSRSGEGPLLERSLPLQVGGQDWVLAPPAFLHTEKLPSNHQAGSACFAIPSRATLVYHERENPLGD</sequence>
<reference evidence="5 6" key="1">
    <citation type="submission" date="2017-09" db="EMBL/GenBank/DDBJ databases">
        <title>Depth-based differentiation of microbial function through sediment-hosted aquifers and enrichment of novel symbionts in the deep terrestrial subsurface.</title>
        <authorList>
            <person name="Probst A.J."/>
            <person name="Ladd B."/>
            <person name="Jarett J.K."/>
            <person name="Geller-Mcgrath D.E."/>
            <person name="Sieber C.M."/>
            <person name="Emerson J.B."/>
            <person name="Anantharaman K."/>
            <person name="Thomas B.C."/>
            <person name="Malmstrom R."/>
            <person name="Stieglmeier M."/>
            <person name="Klingl A."/>
            <person name="Woyke T."/>
            <person name="Ryan C.M."/>
            <person name="Banfield J.F."/>
        </authorList>
    </citation>
    <scope>NUCLEOTIDE SEQUENCE [LARGE SCALE GENOMIC DNA]</scope>
    <source>
        <strain evidence="5">CG17_big_fil_post_rev_8_21_14_2_50_48_46</strain>
    </source>
</reference>
<dbReference type="InterPro" id="IPR024561">
    <property type="entry name" value="Pullul_strch_C"/>
</dbReference>
<dbReference type="GO" id="GO:0051060">
    <property type="term" value="F:pullulanase activity"/>
    <property type="evidence" value="ECO:0007669"/>
    <property type="project" value="InterPro"/>
</dbReference>
<dbReference type="InterPro" id="IPR013783">
    <property type="entry name" value="Ig-like_fold"/>
</dbReference>